<comment type="caution">
    <text evidence="3">The sequence shown here is derived from an EMBL/GenBank/DDBJ whole genome shotgun (WGS) entry which is preliminary data.</text>
</comment>
<gene>
    <name evidence="3" type="ORF">KC685_03515</name>
</gene>
<dbReference type="EMBL" id="JAGQLN010000012">
    <property type="protein sequence ID" value="MCA9376960.1"/>
    <property type="molecule type" value="Genomic_DNA"/>
</dbReference>
<evidence type="ECO:0000313" key="4">
    <source>
        <dbReference type="Proteomes" id="UP000741282"/>
    </source>
</evidence>
<accession>A0A955I0V4</accession>
<proteinExistence type="predicted"/>
<name>A0A955I0V4_9BACT</name>
<protein>
    <submittedName>
        <fullName evidence="3">Uncharacterized protein</fullName>
    </submittedName>
</protein>
<evidence type="ECO:0000313" key="3">
    <source>
        <dbReference type="EMBL" id="MCA9376960.1"/>
    </source>
</evidence>
<dbReference type="Proteomes" id="UP000741282">
    <property type="component" value="Unassembled WGS sequence"/>
</dbReference>
<sequence length="249" mass="26647">MSDEVTVSTATSIDQPTTSPQVQNVSPISTSTQKSNSGMGCFLKGCITMIVLGGIVLAGGSFFIYSALKNISTKQDLGVVGDEAGFETFLDEIGMDVQGINYEDFCLTCPHLNYEGSHEATITISEQDASSWFQTVNVSPIQLAETQFNINADGSIELSTYATYQGTQYPIYGVGTLERTGEQSIQVSVSELEIRTLSLPANVATIASEFLTETANSKLGAMTGLRIDDLRIEEGNVVFEGAVPDKASY</sequence>
<reference evidence="3" key="1">
    <citation type="submission" date="2020-04" db="EMBL/GenBank/DDBJ databases">
        <authorList>
            <person name="Zhang T."/>
        </authorList>
    </citation>
    <scope>NUCLEOTIDE SEQUENCE</scope>
    <source>
        <strain evidence="3">HKST-UBA17</strain>
    </source>
</reference>
<reference evidence="3" key="2">
    <citation type="journal article" date="2021" name="Microbiome">
        <title>Successional dynamics and alternative stable states in a saline activated sludge microbial community over 9 years.</title>
        <authorList>
            <person name="Wang Y."/>
            <person name="Ye J."/>
            <person name="Ju F."/>
            <person name="Liu L."/>
            <person name="Boyd J.A."/>
            <person name="Deng Y."/>
            <person name="Parks D.H."/>
            <person name="Jiang X."/>
            <person name="Yin X."/>
            <person name="Woodcroft B.J."/>
            <person name="Tyson G.W."/>
            <person name="Hugenholtz P."/>
            <person name="Polz M.F."/>
            <person name="Zhang T."/>
        </authorList>
    </citation>
    <scope>NUCLEOTIDE SEQUENCE</scope>
    <source>
        <strain evidence="3">HKST-UBA17</strain>
    </source>
</reference>
<organism evidence="3 4">
    <name type="scientific">Candidatus Dojkabacteria bacterium</name>
    <dbReference type="NCBI Taxonomy" id="2099670"/>
    <lineage>
        <taxon>Bacteria</taxon>
        <taxon>Candidatus Dojkabacteria</taxon>
    </lineage>
</organism>
<feature type="region of interest" description="Disordered" evidence="1">
    <location>
        <begin position="1"/>
        <end position="36"/>
    </location>
</feature>
<evidence type="ECO:0000256" key="2">
    <source>
        <dbReference type="SAM" id="Phobius"/>
    </source>
</evidence>
<feature type="transmembrane region" description="Helical" evidence="2">
    <location>
        <begin position="42"/>
        <end position="65"/>
    </location>
</feature>
<evidence type="ECO:0000256" key="1">
    <source>
        <dbReference type="SAM" id="MobiDB-lite"/>
    </source>
</evidence>
<keyword evidence="2" id="KW-0472">Membrane</keyword>
<keyword evidence="2" id="KW-1133">Transmembrane helix</keyword>
<dbReference type="AlphaFoldDB" id="A0A955I0V4"/>
<keyword evidence="2" id="KW-0812">Transmembrane</keyword>